<evidence type="ECO:0000313" key="2">
    <source>
        <dbReference type="EMBL" id="MFC4804033.1"/>
    </source>
</evidence>
<sequence length="188" mass="20357">MKKVAVLFANGFEEVEALTVVDYLRRVSLHVDMVSIGDEKNVKGASGVEVIADKLLGEITESIDYDCVVLPGGLPGSTNLRKDERVIDYIQKMDEANKYIAAICAAPIVLHRAGLTAKAKITSYPGVEGQMKGIDYSEDVVTVDKNIVTSRGPATAVLFALKLAELLTDEETAKGLKEQILFPMISDL</sequence>
<protein>
    <submittedName>
        <fullName evidence="2">DJ-1 family glyoxalase III</fullName>
    </submittedName>
</protein>
<dbReference type="PANTHER" id="PTHR48094">
    <property type="entry name" value="PROTEIN/NUCLEIC ACID DEGLYCASE DJ-1-RELATED"/>
    <property type="match status" value="1"/>
</dbReference>
<gene>
    <name evidence="2" type="ORF">ACFO4R_02955</name>
</gene>
<comment type="caution">
    <text evidence="2">The sequence shown here is derived from an EMBL/GenBank/DDBJ whole genome shotgun (WGS) entry which is preliminary data.</text>
</comment>
<dbReference type="RefSeq" id="WP_379787518.1">
    <property type="nucleotide sequence ID" value="NZ_JBHSHL010000009.1"/>
</dbReference>
<dbReference type="InterPro" id="IPR050325">
    <property type="entry name" value="Prot/Nucl_acid_deglycase"/>
</dbReference>
<proteinExistence type="predicted"/>
<accession>A0ABV9QJN3</accession>
<dbReference type="CDD" id="cd03135">
    <property type="entry name" value="GATase1_DJ-1"/>
    <property type="match status" value="1"/>
</dbReference>
<keyword evidence="3" id="KW-1185">Reference proteome</keyword>
<dbReference type="InterPro" id="IPR006287">
    <property type="entry name" value="DJ-1"/>
</dbReference>
<dbReference type="SUPFAM" id="SSF52317">
    <property type="entry name" value="Class I glutamine amidotransferase-like"/>
    <property type="match status" value="1"/>
</dbReference>
<dbReference type="Pfam" id="PF01965">
    <property type="entry name" value="DJ-1_PfpI"/>
    <property type="match status" value="1"/>
</dbReference>
<name>A0ABV9QJN3_9FIRM</name>
<dbReference type="NCBIfam" id="TIGR01383">
    <property type="entry name" value="not_thiJ"/>
    <property type="match status" value="1"/>
</dbReference>
<dbReference type="InterPro" id="IPR029062">
    <property type="entry name" value="Class_I_gatase-like"/>
</dbReference>
<dbReference type="Proteomes" id="UP001595916">
    <property type="component" value="Unassembled WGS sequence"/>
</dbReference>
<dbReference type="Gene3D" id="3.40.50.880">
    <property type="match status" value="1"/>
</dbReference>
<dbReference type="InterPro" id="IPR002818">
    <property type="entry name" value="DJ-1/PfpI"/>
</dbReference>
<evidence type="ECO:0000313" key="3">
    <source>
        <dbReference type="Proteomes" id="UP001595916"/>
    </source>
</evidence>
<dbReference type="EMBL" id="JBHSHL010000009">
    <property type="protein sequence ID" value="MFC4804033.1"/>
    <property type="molecule type" value="Genomic_DNA"/>
</dbReference>
<evidence type="ECO:0000259" key="1">
    <source>
        <dbReference type="Pfam" id="PF01965"/>
    </source>
</evidence>
<dbReference type="PANTHER" id="PTHR48094:SF12">
    <property type="entry name" value="PARKINSON DISEASE PROTEIN 7 HOMOLOG"/>
    <property type="match status" value="1"/>
</dbReference>
<feature type="domain" description="DJ-1/PfpI" evidence="1">
    <location>
        <begin position="2"/>
        <end position="165"/>
    </location>
</feature>
<organism evidence="2 3">
    <name type="scientific">Filifactor villosus</name>
    <dbReference type="NCBI Taxonomy" id="29374"/>
    <lineage>
        <taxon>Bacteria</taxon>
        <taxon>Bacillati</taxon>
        <taxon>Bacillota</taxon>
        <taxon>Clostridia</taxon>
        <taxon>Peptostreptococcales</taxon>
        <taxon>Filifactoraceae</taxon>
        <taxon>Filifactor</taxon>
    </lineage>
</organism>
<reference evidence="3" key="1">
    <citation type="journal article" date="2019" name="Int. J. Syst. Evol. Microbiol.">
        <title>The Global Catalogue of Microorganisms (GCM) 10K type strain sequencing project: providing services to taxonomists for standard genome sequencing and annotation.</title>
        <authorList>
            <consortium name="The Broad Institute Genomics Platform"/>
            <consortium name="The Broad Institute Genome Sequencing Center for Infectious Disease"/>
            <person name="Wu L."/>
            <person name="Ma J."/>
        </authorList>
    </citation>
    <scope>NUCLEOTIDE SEQUENCE [LARGE SCALE GENOMIC DNA]</scope>
    <source>
        <strain evidence="3">CCUG 46385</strain>
    </source>
</reference>